<gene>
    <name evidence="8" type="primary">lepB</name>
    <name evidence="8" type="ORF">COV24_04940</name>
</gene>
<dbReference type="PROSITE" id="PS00761">
    <property type="entry name" value="SPASE_I_3"/>
    <property type="match status" value="1"/>
</dbReference>
<evidence type="ECO:0000256" key="1">
    <source>
        <dbReference type="ARBA" id="ARBA00000677"/>
    </source>
</evidence>
<dbReference type="PANTHER" id="PTHR43390">
    <property type="entry name" value="SIGNAL PEPTIDASE I"/>
    <property type="match status" value="1"/>
</dbReference>
<dbReference type="Proteomes" id="UP000230214">
    <property type="component" value="Unassembled WGS sequence"/>
</dbReference>
<evidence type="ECO:0000256" key="2">
    <source>
        <dbReference type="ARBA" id="ARBA00009370"/>
    </source>
</evidence>
<dbReference type="GO" id="GO:0009003">
    <property type="term" value="F:signal peptidase activity"/>
    <property type="evidence" value="ECO:0007669"/>
    <property type="project" value="UniProtKB-EC"/>
</dbReference>
<organism evidence="8 9">
    <name type="scientific">candidate division WWE3 bacterium CG10_big_fil_rev_8_21_14_0_10_32_10</name>
    <dbReference type="NCBI Taxonomy" id="1975090"/>
    <lineage>
        <taxon>Bacteria</taxon>
        <taxon>Katanobacteria</taxon>
    </lineage>
</organism>
<dbReference type="GO" id="GO:0004252">
    <property type="term" value="F:serine-type endopeptidase activity"/>
    <property type="evidence" value="ECO:0007669"/>
    <property type="project" value="InterPro"/>
</dbReference>
<comment type="subcellular location">
    <subcellularLocation>
        <location evidence="6">Membrane</location>
        <topology evidence="6">Single-pass type II membrane protein</topology>
    </subcellularLocation>
</comment>
<protein>
    <recommendedName>
        <fullName evidence="3 6">Signal peptidase I</fullName>
        <ecNumber evidence="3 6">3.4.21.89</ecNumber>
    </recommendedName>
</protein>
<evidence type="ECO:0000313" key="8">
    <source>
        <dbReference type="EMBL" id="PIR42972.1"/>
    </source>
</evidence>
<dbReference type="CDD" id="cd06530">
    <property type="entry name" value="S26_SPase_I"/>
    <property type="match status" value="1"/>
</dbReference>
<keyword evidence="6" id="KW-0472">Membrane</keyword>
<dbReference type="NCBIfam" id="TIGR02227">
    <property type="entry name" value="sigpep_I_bact"/>
    <property type="match status" value="1"/>
</dbReference>
<evidence type="ECO:0000256" key="4">
    <source>
        <dbReference type="ARBA" id="ARBA00022801"/>
    </source>
</evidence>
<dbReference type="PANTHER" id="PTHR43390:SF1">
    <property type="entry name" value="CHLOROPLAST PROCESSING PEPTIDASE"/>
    <property type="match status" value="1"/>
</dbReference>
<keyword evidence="6" id="KW-1133">Transmembrane helix</keyword>
<evidence type="ECO:0000259" key="7">
    <source>
        <dbReference type="Pfam" id="PF10502"/>
    </source>
</evidence>
<reference evidence="8 9" key="1">
    <citation type="submission" date="2017-09" db="EMBL/GenBank/DDBJ databases">
        <title>Depth-based differentiation of microbial function through sediment-hosted aquifers and enrichment of novel symbionts in the deep terrestrial subsurface.</title>
        <authorList>
            <person name="Probst A.J."/>
            <person name="Ladd B."/>
            <person name="Jarett J.K."/>
            <person name="Geller-Mcgrath D.E."/>
            <person name="Sieber C.M."/>
            <person name="Emerson J.B."/>
            <person name="Anantharaman K."/>
            <person name="Thomas B.C."/>
            <person name="Malmstrom R."/>
            <person name="Stieglmeier M."/>
            <person name="Klingl A."/>
            <person name="Woyke T."/>
            <person name="Ryan C.M."/>
            <person name="Banfield J.F."/>
        </authorList>
    </citation>
    <scope>NUCLEOTIDE SEQUENCE [LARGE SCALE GENOMIC DNA]</scope>
    <source>
        <strain evidence="8">CG10_big_fil_rev_8_21_14_0_10_32_10</strain>
    </source>
</reference>
<dbReference type="InterPro" id="IPR019533">
    <property type="entry name" value="Peptidase_S26"/>
</dbReference>
<feature type="domain" description="Peptidase S26" evidence="7">
    <location>
        <begin position="12"/>
        <end position="176"/>
    </location>
</feature>
<dbReference type="InterPro" id="IPR019758">
    <property type="entry name" value="Pept_S26A_signal_pept_1_CS"/>
</dbReference>
<dbReference type="AlphaFoldDB" id="A0A2H0R8W0"/>
<name>A0A2H0R8W0_UNCKA</name>
<sequence>MLNKLGMMILEGIQVIGISAILIVILHVLIIQPQEVKGMSMYPYLNDGDHLMTEKITYRLRDPQRGEIVVFEYPLNRSEDYIKRVIGLPGEKIQVKNNKVIIYNNNNPEGFVLEEDYLDSKAITQGREFIKDGQILQIPDGKYVVFGDNRDRSSDSRQWGFIEKSDIVGRALFRFWPPQSVGSLILAN</sequence>
<comment type="catalytic activity">
    <reaction evidence="1 6">
        <text>Cleavage of hydrophobic, N-terminal signal or leader sequences from secreted and periplasmic proteins.</text>
        <dbReference type="EC" id="3.4.21.89"/>
    </reaction>
</comment>
<dbReference type="EMBL" id="PCXU01000044">
    <property type="protein sequence ID" value="PIR42972.1"/>
    <property type="molecule type" value="Genomic_DNA"/>
</dbReference>
<evidence type="ECO:0000256" key="6">
    <source>
        <dbReference type="RuleBase" id="RU362042"/>
    </source>
</evidence>
<comment type="similarity">
    <text evidence="2 6">Belongs to the peptidase S26 family.</text>
</comment>
<accession>A0A2H0R8W0</accession>
<proteinExistence type="inferred from homology"/>
<dbReference type="EC" id="3.4.21.89" evidence="3 6"/>
<evidence type="ECO:0000256" key="3">
    <source>
        <dbReference type="ARBA" id="ARBA00013208"/>
    </source>
</evidence>
<dbReference type="InterPro" id="IPR019757">
    <property type="entry name" value="Pept_S26A_signal_pept_1_Lys-AS"/>
</dbReference>
<feature type="active site" evidence="5">
    <location>
        <position position="40"/>
    </location>
</feature>
<dbReference type="InterPro" id="IPR000223">
    <property type="entry name" value="Pept_S26A_signal_pept_1"/>
</dbReference>
<feature type="transmembrane region" description="Helical" evidence="6">
    <location>
        <begin position="12"/>
        <end position="31"/>
    </location>
</feature>
<dbReference type="PRINTS" id="PR00727">
    <property type="entry name" value="LEADERPTASE"/>
</dbReference>
<keyword evidence="6" id="KW-0812">Transmembrane</keyword>
<dbReference type="InterPro" id="IPR036286">
    <property type="entry name" value="LexA/Signal_pep-like_sf"/>
</dbReference>
<dbReference type="SUPFAM" id="SSF51306">
    <property type="entry name" value="LexA/Signal peptidase"/>
    <property type="match status" value="1"/>
</dbReference>
<dbReference type="GO" id="GO:0006465">
    <property type="term" value="P:signal peptide processing"/>
    <property type="evidence" value="ECO:0007669"/>
    <property type="project" value="InterPro"/>
</dbReference>
<keyword evidence="6" id="KW-0645">Protease</keyword>
<keyword evidence="4 6" id="KW-0378">Hydrolase</keyword>
<feature type="active site" evidence="5">
    <location>
        <position position="83"/>
    </location>
</feature>
<dbReference type="GO" id="GO:0016020">
    <property type="term" value="C:membrane"/>
    <property type="evidence" value="ECO:0007669"/>
    <property type="project" value="UniProtKB-SubCell"/>
</dbReference>
<dbReference type="Gene3D" id="2.10.109.10">
    <property type="entry name" value="Umud Fragment, subunit A"/>
    <property type="match status" value="1"/>
</dbReference>
<dbReference type="Pfam" id="PF10502">
    <property type="entry name" value="Peptidase_S26"/>
    <property type="match status" value="1"/>
</dbReference>
<evidence type="ECO:0000313" key="9">
    <source>
        <dbReference type="Proteomes" id="UP000230214"/>
    </source>
</evidence>
<evidence type="ECO:0000256" key="5">
    <source>
        <dbReference type="PIRSR" id="PIRSR600223-1"/>
    </source>
</evidence>
<dbReference type="PROSITE" id="PS00760">
    <property type="entry name" value="SPASE_I_2"/>
    <property type="match status" value="1"/>
</dbReference>
<comment type="caution">
    <text evidence="8">The sequence shown here is derived from an EMBL/GenBank/DDBJ whole genome shotgun (WGS) entry which is preliminary data.</text>
</comment>